<proteinExistence type="predicted"/>
<dbReference type="PANTHER" id="PTHR33355">
    <property type="entry name" value="WALL-ASSOCIATED RECEPTOR KINASE CARBOXY-TERMINAL PROTEIN-RELATED"/>
    <property type="match status" value="1"/>
</dbReference>
<evidence type="ECO:0000256" key="1">
    <source>
        <dbReference type="SAM" id="SignalP"/>
    </source>
</evidence>
<name>A0A6D2IKK2_9BRAS</name>
<reference evidence="2" key="1">
    <citation type="submission" date="2020-01" db="EMBL/GenBank/DDBJ databases">
        <authorList>
            <person name="Mishra B."/>
        </authorList>
    </citation>
    <scope>NUCLEOTIDE SEQUENCE [LARGE SCALE GENOMIC DNA]</scope>
</reference>
<comment type="caution">
    <text evidence="2">The sequence shown here is derived from an EMBL/GenBank/DDBJ whole genome shotgun (WGS) entry which is preliminary data.</text>
</comment>
<accession>A0A6D2IKK2</accession>
<feature type="signal peptide" evidence="1">
    <location>
        <begin position="1"/>
        <end position="29"/>
    </location>
</feature>
<gene>
    <name evidence="2" type="ORF">MERR_LOCUS12895</name>
</gene>
<dbReference type="OrthoDB" id="1870516at2759"/>
<protein>
    <submittedName>
        <fullName evidence="2">Uncharacterized protein</fullName>
    </submittedName>
</protein>
<dbReference type="EMBL" id="CACVBM020001021">
    <property type="protein sequence ID" value="CAA7025660.1"/>
    <property type="molecule type" value="Genomic_DNA"/>
</dbReference>
<dbReference type="AlphaFoldDB" id="A0A6D2IKK2"/>
<keyword evidence="3" id="KW-1185">Reference proteome</keyword>
<sequence length="180" mass="19941">MKETPKKIGFLLLLLHSLTFFLIFSPSTQNPQEEEEESHYCSKLKTRDLYLSPISNQSIIAATNLITCRSGKLYFKTSIGLFHVSSIDYATKTLILSHSSGSEKVKKLGARVSLEVDGHLPDLCIACERPDGNCGAALRCLCHPKDCKNKIVNIGTKSRALSGKTQIVLLFSMTLFLICF</sequence>
<feature type="chain" id="PRO_5025544406" evidence="1">
    <location>
        <begin position="30"/>
        <end position="180"/>
    </location>
</feature>
<evidence type="ECO:0000313" key="2">
    <source>
        <dbReference type="EMBL" id="CAA7025660.1"/>
    </source>
</evidence>
<dbReference type="PANTHER" id="PTHR33355:SF11">
    <property type="entry name" value="WALL-ASSOCIATED RECEPTOR KINASE GALACTURONAN-BINDING DOMAIN-CONTAINING PROTEIN"/>
    <property type="match status" value="1"/>
</dbReference>
<keyword evidence="1" id="KW-0732">Signal</keyword>
<evidence type="ECO:0000313" key="3">
    <source>
        <dbReference type="Proteomes" id="UP000467841"/>
    </source>
</evidence>
<organism evidence="2 3">
    <name type="scientific">Microthlaspi erraticum</name>
    <dbReference type="NCBI Taxonomy" id="1685480"/>
    <lineage>
        <taxon>Eukaryota</taxon>
        <taxon>Viridiplantae</taxon>
        <taxon>Streptophyta</taxon>
        <taxon>Embryophyta</taxon>
        <taxon>Tracheophyta</taxon>
        <taxon>Spermatophyta</taxon>
        <taxon>Magnoliopsida</taxon>
        <taxon>eudicotyledons</taxon>
        <taxon>Gunneridae</taxon>
        <taxon>Pentapetalae</taxon>
        <taxon>rosids</taxon>
        <taxon>malvids</taxon>
        <taxon>Brassicales</taxon>
        <taxon>Brassicaceae</taxon>
        <taxon>Coluteocarpeae</taxon>
        <taxon>Microthlaspi</taxon>
    </lineage>
</organism>
<dbReference type="Proteomes" id="UP000467841">
    <property type="component" value="Unassembled WGS sequence"/>
</dbReference>